<proteinExistence type="predicted"/>
<comment type="caution">
    <text evidence="11">The sequence shown here is derived from an EMBL/GenBank/DDBJ whole genome shotgun (WGS) entry which is preliminary data.</text>
</comment>
<dbReference type="Proteomes" id="UP000288805">
    <property type="component" value="Unassembled WGS sequence"/>
</dbReference>
<feature type="transmembrane region" description="Helical" evidence="10">
    <location>
        <begin position="247"/>
        <end position="270"/>
    </location>
</feature>
<sequence length="346" mass="38018">MNDLYANPPQMLNNVRNVIAARTVGTGYTHCSSYLSLMESFKHAVILFTCFGRLHHSSLPSQLNFCSNLLVLSLDNNLLNGTLPLETGNLASLNVLNLNQNQFYGPIPPAIGNLSKLYELRLSRNSFNGEIPIELGELQNLRSVLDLGYNNLTGEIPHSIGTLSKLEALDLSHNQLVGEIPFQVGAMSSLGKLNFSYNNLEGKLDKEFLHWPAETFMGNLRLCGEPLSRCNSEESSHHNSGLKLSSMVIISAFSTIAAIVLLMIGVALFLKGKRESLNEVKCVYSSSSSIVHRRPLLPNTAGKRDFKWGDIMQAINNLSDNFIIGSGGSGTIYKAELSSEEDTEER</sequence>
<evidence type="ECO:0000256" key="4">
    <source>
        <dbReference type="ARBA" id="ARBA00022692"/>
    </source>
</evidence>
<keyword evidence="4 10" id="KW-0812">Transmembrane</keyword>
<keyword evidence="11" id="KW-0808">Transferase</keyword>
<evidence type="ECO:0000256" key="3">
    <source>
        <dbReference type="ARBA" id="ARBA00022614"/>
    </source>
</evidence>
<dbReference type="SUPFAM" id="SSF52058">
    <property type="entry name" value="L domain-like"/>
    <property type="match status" value="1"/>
</dbReference>
<reference evidence="11 12" key="1">
    <citation type="journal article" date="2018" name="PLoS Genet.">
        <title>Population sequencing reveals clonal diversity and ancestral inbreeding in the grapevine cultivar Chardonnay.</title>
        <authorList>
            <person name="Roach M.J."/>
            <person name="Johnson D.L."/>
            <person name="Bohlmann J."/>
            <person name="van Vuuren H.J."/>
            <person name="Jones S.J."/>
            <person name="Pretorius I.S."/>
            <person name="Schmidt S.A."/>
            <person name="Borneman A.R."/>
        </authorList>
    </citation>
    <scope>NUCLEOTIDE SEQUENCE [LARGE SCALE GENOMIC DNA]</scope>
    <source>
        <strain evidence="12">cv. Chardonnay</strain>
        <tissue evidence="11">Leaf</tissue>
    </source>
</reference>
<evidence type="ECO:0000256" key="8">
    <source>
        <dbReference type="ARBA" id="ARBA00023136"/>
    </source>
</evidence>
<evidence type="ECO:0000313" key="12">
    <source>
        <dbReference type="Proteomes" id="UP000288805"/>
    </source>
</evidence>
<dbReference type="AlphaFoldDB" id="A0A438DX44"/>
<dbReference type="InterPro" id="IPR001611">
    <property type="entry name" value="Leu-rich_rpt"/>
</dbReference>
<protein>
    <submittedName>
        <fullName evidence="11">LRR receptor-like serine/threonine-protein kinase GSO1</fullName>
    </submittedName>
</protein>
<keyword evidence="2" id="KW-0597">Phosphoprotein</keyword>
<comment type="subcellular location">
    <subcellularLocation>
        <location evidence="1">Membrane</location>
        <topology evidence="1">Single-pass type I membrane protein</topology>
    </subcellularLocation>
</comment>
<dbReference type="InterPro" id="IPR032675">
    <property type="entry name" value="LRR_dom_sf"/>
</dbReference>
<name>A0A438DX44_VITVI</name>
<evidence type="ECO:0000313" key="11">
    <source>
        <dbReference type="EMBL" id="RVW40039.1"/>
    </source>
</evidence>
<keyword evidence="6" id="KW-0677">Repeat</keyword>
<dbReference type="Gene3D" id="3.80.10.10">
    <property type="entry name" value="Ribonuclease Inhibitor"/>
    <property type="match status" value="1"/>
</dbReference>
<dbReference type="GO" id="GO:0016020">
    <property type="term" value="C:membrane"/>
    <property type="evidence" value="ECO:0007669"/>
    <property type="project" value="UniProtKB-SubCell"/>
</dbReference>
<keyword evidence="9 11" id="KW-0675">Receptor</keyword>
<dbReference type="PANTHER" id="PTHR48053">
    <property type="entry name" value="LEUCINE RICH REPEAT FAMILY PROTEIN, EXPRESSED"/>
    <property type="match status" value="1"/>
</dbReference>
<evidence type="ECO:0000256" key="2">
    <source>
        <dbReference type="ARBA" id="ARBA00022553"/>
    </source>
</evidence>
<organism evidence="11 12">
    <name type="scientific">Vitis vinifera</name>
    <name type="common">Grape</name>
    <dbReference type="NCBI Taxonomy" id="29760"/>
    <lineage>
        <taxon>Eukaryota</taxon>
        <taxon>Viridiplantae</taxon>
        <taxon>Streptophyta</taxon>
        <taxon>Embryophyta</taxon>
        <taxon>Tracheophyta</taxon>
        <taxon>Spermatophyta</taxon>
        <taxon>Magnoliopsida</taxon>
        <taxon>eudicotyledons</taxon>
        <taxon>Gunneridae</taxon>
        <taxon>Pentapetalae</taxon>
        <taxon>rosids</taxon>
        <taxon>Vitales</taxon>
        <taxon>Vitaceae</taxon>
        <taxon>Viteae</taxon>
        <taxon>Vitis</taxon>
    </lineage>
</organism>
<dbReference type="FunFam" id="3.80.10.10:FF:000383">
    <property type="entry name" value="Leucine-rich repeat receptor protein kinase EMS1"/>
    <property type="match status" value="1"/>
</dbReference>
<dbReference type="Pfam" id="PF00560">
    <property type="entry name" value="LRR_1"/>
    <property type="match status" value="1"/>
</dbReference>
<accession>A0A438DX44</accession>
<evidence type="ECO:0000256" key="6">
    <source>
        <dbReference type="ARBA" id="ARBA00022737"/>
    </source>
</evidence>
<keyword evidence="7 10" id="KW-1133">Transmembrane helix</keyword>
<evidence type="ECO:0000256" key="1">
    <source>
        <dbReference type="ARBA" id="ARBA00004479"/>
    </source>
</evidence>
<dbReference type="PANTHER" id="PTHR48053:SF118">
    <property type="entry name" value="OS07G0498400 PROTEIN"/>
    <property type="match status" value="1"/>
</dbReference>
<evidence type="ECO:0000256" key="9">
    <source>
        <dbReference type="ARBA" id="ARBA00023170"/>
    </source>
</evidence>
<dbReference type="Gene3D" id="3.30.200.20">
    <property type="entry name" value="Phosphorylase Kinase, domain 1"/>
    <property type="match status" value="1"/>
</dbReference>
<dbReference type="FunFam" id="3.80.10.10:FF:000722">
    <property type="entry name" value="Leucine-rich repeat receptor-like protein kinase"/>
    <property type="match status" value="1"/>
</dbReference>
<keyword evidence="5" id="KW-0732">Signal</keyword>
<evidence type="ECO:0000256" key="10">
    <source>
        <dbReference type="SAM" id="Phobius"/>
    </source>
</evidence>
<gene>
    <name evidence="11" type="primary">GSO1_15</name>
    <name evidence="11" type="ORF">CK203_081914</name>
</gene>
<dbReference type="EMBL" id="QGNW01001465">
    <property type="protein sequence ID" value="RVW40039.1"/>
    <property type="molecule type" value="Genomic_DNA"/>
</dbReference>
<evidence type="ECO:0000256" key="7">
    <source>
        <dbReference type="ARBA" id="ARBA00022989"/>
    </source>
</evidence>
<keyword evidence="3" id="KW-0433">Leucine-rich repeat</keyword>
<keyword evidence="8 10" id="KW-0472">Membrane</keyword>
<dbReference type="Pfam" id="PF13855">
    <property type="entry name" value="LRR_8"/>
    <property type="match status" value="1"/>
</dbReference>
<keyword evidence="11" id="KW-0418">Kinase</keyword>
<evidence type="ECO:0000256" key="5">
    <source>
        <dbReference type="ARBA" id="ARBA00022729"/>
    </source>
</evidence>
<dbReference type="InterPro" id="IPR051716">
    <property type="entry name" value="Plant_RL_S/T_kinase"/>
</dbReference>
<dbReference type="GO" id="GO:0016301">
    <property type="term" value="F:kinase activity"/>
    <property type="evidence" value="ECO:0007669"/>
    <property type="project" value="UniProtKB-KW"/>
</dbReference>